<reference evidence="2 3" key="1">
    <citation type="journal article" date="2014" name="Agronomy (Basel)">
        <title>A Draft Genome Sequence for Ensete ventricosum, the Drought-Tolerant Tree Against Hunger.</title>
        <authorList>
            <person name="Harrison J."/>
            <person name="Moore K.A."/>
            <person name="Paszkiewicz K."/>
            <person name="Jones T."/>
            <person name="Grant M."/>
            <person name="Ambacheew D."/>
            <person name="Muzemil S."/>
            <person name="Studholme D.J."/>
        </authorList>
    </citation>
    <scope>NUCLEOTIDE SEQUENCE [LARGE SCALE GENOMIC DNA]</scope>
</reference>
<accession>A0A426Z3H7</accession>
<evidence type="ECO:0000256" key="1">
    <source>
        <dbReference type="SAM" id="MobiDB-lite"/>
    </source>
</evidence>
<dbReference type="Proteomes" id="UP000287651">
    <property type="component" value="Unassembled WGS sequence"/>
</dbReference>
<proteinExistence type="predicted"/>
<protein>
    <submittedName>
        <fullName evidence="2">Uncharacterized protein</fullName>
    </submittedName>
</protein>
<dbReference type="EMBL" id="AMZH03008631">
    <property type="protein sequence ID" value="RRT58545.1"/>
    <property type="molecule type" value="Genomic_DNA"/>
</dbReference>
<organism evidence="2 3">
    <name type="scientific">Ensete ventricosum</name>
    <name type="common">Abyssinian banana</name>
    <name type="synonym">Musa ensete</name>
    <dbReference type="NCBI Taxonomy" id="4639"/>
    <lineage>
        <taxon>Eukaryota</taxon>
        <taxon>Viridiplantae</taxon>
        <taxon>Streptophyta</taxon>
        <taxon>Embryophyta</taxon>
        <taxon>Tracheophyta</taxon>
        <taxon>Spermatophyta</taxon>
        <taxon>Magnoliopsida</taxon>
        <taxon>Liliopsida</taxon>
        <taxon>Zingiberales</taxon>
        <taxon>Musaceae</taxon>
        <taxon>Ensete</taxon>
    </lineage>
</organism>
<comment type="caution">
    <text evidence="2">The sequence shown here is derived from an EMBL/GenBank/DDBJ whole genome shotgun (WGS) entry which is preliminary data.</text>
</comment>
<evidence type="ECO:0000313" key="2">
    <source>
        <dbReference type="EMBL" id="RRT58545.1"/>
    </source>
</evidence>
<feature type="region of interest" description="Disordered" evidence="1">
    <location>
        <begin position="44"/>
        <end position="70"/>
    </location>
</feature>
<name>A0A426Z3H7_ENSVE</name>
<dbReference type="AlphaFoldDB" id="A0A426Z3H7"/>
<feature type="region of interest" description="Disordered" evidence="1">
    <location>
        <begin position="1"/>
        <end position="28"/>
    </location>
</feature>
<sequence length="217" mass="22018">MRGGGPKVLEPLEAGRRAAERDDDVTPTQPLDLVLVLALGDVPDPAGAAREPGGGAGFGPAREPRARGRSEVPCDAVASMGDAGAAEEGALGEAAGAVGGGRAIEIEAGVGDAGELAVAEDLGPERVVKRVEEVVPVVGPLAEQQQQLTLVLLPVCVRPLVSQSLRHRVELVRMSGDSGLGLGGLMLEWGSPGEEGVVPLGSAAGSCKEVRSDRFLT</sequence>
<gene>
    <name evidence="2" type="ORF">B296_00001348</name>
</gene>
<evidence type="ECO:0000313" key="3">
    <source>
        <dbReference type="Proteomes" id="UP000287651"/>
    </source>
</evidence>